<accession>A0A0U5GYU7</accession>
<dbReference type="InterPro" id="IPR055959">
    <property type="entry name" value="DUF7537"/>
</dbReference>
<keyword evidence="2" id="KW-1185">Reference proteome</keyword>
<dbReference type="EMBL" id="LN831302">
    <property type="protein sequence ID" value="CQH46491.1"/>
    <property type="molecule type" value="Genomic_DNA"/>
</dbReference>
<gene>
    <name evidence="1" type="ORF">HHUB_1230</name>
</gene>
<reference evidence="2" key="1">
    <citation type="journal article" date="2016" name="Environ. Microbiol.">
        <title>The complete genome of a viable archaeum isolated from 123-million-year-old rock salt.</title>
        <authorList>
            <person name="Jaakkola S.T."/>
            <person name="Pfeiffer F."/>
            <person name="Ravantti J.J."/>
            <person name="Guo Q."/>
            <person name="Liu Y."/>
            <person name="Chen X."/>
            <person name="Ma H."/>
            <person name="Yang C."/>
            <person name="Oksanen H.M."/>
            <person name="Bamford D.H."/>
        </authorList>
    </citation>
    <scope>NUCLEOTIDE SEQUENCE</scope>
    <source>
        <strain evidence="2">JI20-1</strain>
    </source>
</reference>
<dbReference type="AlphaFoldDB" id="A0A0U5GYU7"/>
<sequence>MRRRPLLTVAVLGMLLFAGCAGLGNSPATTSEYPETVSITDDRIDRHAAALNDTSFTSVVAITQAGETSSRIEYRIDPDAQRYLQHSMNSFANTTVYTDRTRTQQRFQYGNQTRVTQSDQAVNVTSARRGVQPIATYVSPNATFERNGTHTFDGDEVMAYETAGTDALRHSFRNSTGANTTVTDFSGTVAVDDRGRIRQFTGEFEYTQGEQTMQTTLTATVRQLNDTDIEEPDWISK</sequence>
<dbReference type="Pfam" id="PF24381">
    <property type="entry name" value="DUF7537"/>
    <property type="match status" value="1"/>
</dbReference>
<dbReference type="KEGG" id="hhb:Hhub_1230"/>
<evidence type="ECO:0000313" key="2">
    <source>
        <dbReference type="Proteomes" id="UP000066737"/>
    </source>
</evidence>
<protein>
    <submittedName>
        <fullName evidence="1">Uncharacterized protein</fullName>
    </submittedName>
</protein>
<organism evidence="1 2">
    <name type="scientific">Halobacterium hubeiense</name>
    <dbReference type="NCBI Taxonomy" id="1407499"/>
    <lineage>
        <taxon>Archaea</taxon>
        <taxon>Methanobacteriati</taxon>
        <taxon>Methanobacteriota</taxon>
        <taxon>Stenosarchaea group</taxon>
        <taxon>Halobacteria</taxon>
        <taxon>Halobacteriales</taxon>
        <taxon>Halobacteriaceae</taxon>
        <taxon>Halobacterium</taxon>
    </lineage>
</organism>
<evidence type="ECO:0000313" key="1">
    <source>
        <dbReference type="EMBL" id="CQH46491.1"/>
    </source>
</evidence>
<dbReference type="PROSITE" id="PS51257">
    <property type="entry name" value="PROKAR_LIPOPROTEIN"/>
    <property type="match status" value="1"/>
</dbReference>
<dbReference type="Proteomes" id="UP000066737">
    <property type="component" value="Chromosome I"/>
</dbReference>
<proteinExistence type="predicted"/>
<name>A0A0U5GYU7_9EURY</name>